<dbReference type="InterPro" id="IPR036691">
    <property type="entry name" value="Endo/exonu/phosph_ase_sf"/>
</dbReference>
<dbReference type="PANTHER" id="PTHR46051">
    <property type="entry name" value="SH2 DOMAIN-CONTAINING PROTEIN"/>
    <property type="match status" value="1"/>
</dbReference>
<dbReference type="GO" id="GO:0005829">
    <property type="term" value="C:cytosol"/>
    <property type="evidence" value="ECO:0007669"/>
    <property type="project" value="TreeGrafter"/>
</dbReference>
<dbReference type="Gene3D" id="3.60.10.10">
    <property type="entry name" value="Endonuclease/exonuclease/phosphatase"/>
    <property type="match status" value="1"/>
</dbReference>
<dbReference type="STRING" id="8022.A0A060Z4A0"/>
<dbReference type="AlphaFoldDB" id="A0A060Z4A0"/>
<keyword evidence="1" id="KW-0727">SH2 domain</keyword>
<reference evidence="3" key="1">
    <citation type="journal article" date="2014" name="Nat. Commun.">
        <title>The rainbow trout genome provides novel insights into evolution after whole-genome duplication in vertebrates.</title>
        <authorList>
            <person name="Berthelot C."/>
            <person name="Brunet F."/>
            <person name="Chalopin D."/>
            <person name="Juanchich A."/>
            <person name="Bernard M."/>
            <person name="Noel B."/>
            <person name="Bento P."/>
            <person name="Da Silva C."/>
            <person name="Labadie K."/>
            <person name="Alberti A."/>
            <person name="Aury J.M."/>
            <person name="Louis A."/>
            <person name="Dehais P."/>
            <person name="Bardou P."/>
            <person name="Montfort J."/>
            <person name="Klopp C."/>
            <person name="Cabau C."/>
            <person name="Gaspin C."/>
            <person name="Thorgaard G.H."/>
            <person name="Boussaha M."/>
            <person name="Quillet E."/>
            <person name="Guyomard R."/>
            <person name="Galiana D."/>
            <person name="Bobe J."/>
            <person name="Volff J.N."/>
            <person name="Genet C."/>
            <person name="Wincker P."/>
            <person name="Jaillon O."/>
            <person name="Roest Crollius H."/>
            <person name="Guiguen Y."/>
        </authorList>
    </citation>
    <scope>NUCLEOTIDE SEQUENCE [LARGE SCALE GENOMIC DNA]</scope>
</reference>
<accession>A0A060Z4A0</accession>
<dbReference type="GO" id="GO:0045779">
    <property type="term" value="P:negative regulation of bone resorption"/>
    <property type="evidence" value="ECO:0007669"/>
    <property type="project" value="TreeGrafter"/>
</dbReference>
<evidence type="ECO:0000259" key="2">
    <source>
        <dbReference type="Pfam" id="PF22669"/>
    </source>
</evidence>
<protein>
    <recommendedName>
        <fullName evidence="2">Inositol polyphosphate-related phosphatase domain-containing protein</fullName>
    </recommendedName>
</protein>
<dbReference type="GO" id="GO:0016791">
    <property type="term" value="F:phosphatase activity"/>
    <property type="evidence" value="ECO:0007669"/>
    <property type="project" value="InterPro"/>
</dbReference>
<gene>
    <name evidence="3" type="ORF">GSONMT00059528001</name>
</gene>
<proteinExistence type="predicted"/>
<dbReference type="PaxDb" id="8022-A0A060Z4A0"/>
<dbReference type="PANTHER" id="PTHR46051:SF3">
    <property type="entry name" value="PHOSPHATIDYLINOSITOL 3,4,5-TRISPHOSPHATE 5-PHOSPHATASE 1"/>
    <property type="match status" value="1"/>
</dbReference>
<dbReference type="Pfam" id="PF22669">
    <property type="entry name" value="Exo_endo_phos2"/>
    <property type="match status" value="1"/>
</dbReference>
<name>A0A060Z4A0_ONCMY</name>
<evidence type="ECO:0000313" key="3">
    <source>
        <dbReference type="EMBL" id="CDQ98687.1"/>
    </source>
</evidence>
<organism evidence="3 4">
    <name type="scientific">Oncorhynchus mykiss</name>
    <name type="common">Rainbow trout</name>
    <name type="synonym">Salmo gairdneri</name>
    <dbReference type="NCBI Taxonomy" id="8022"/>
    <lineage>
        <taxon>Eukaryota</taxon>
        <taxon>Metazoa</taxon>
        <taxon>Chordata</taxon>
        <taxon>Craniata</taxon>
        <taxon>Vertebrata</taxon>
        <taxon>Euteleostomi</taxon>
        <taxon>Actinopterygii</taxon>
        <taxon>Neopterygii</taxon>
        <taxon>Teleostei</taxon>
        <taxon>Protacanthopterygii</taxon>
        <taxon>Salmoniformes</taxon>
        <taxon>Salmonidae</taxon>
        <taxon>Salmoninae</taxon>
        <taxon>Oncorhynchus</taxon>
    </lineage>
</organism>
<dbReference type="Proteomes" id="UP000193380">
    <property type="component" value="Unassembled WGS sequence"/>
</dbReference>
<dbReference type="GO" id="GO:0050776">
    <property type="term" value="P:regulation of immune response"/>
    <property type="evidence" value="ECO:0007669"/>
    <property type="project" value="TreeGrafter"/>
</dbReference>
<dbReference type="InterPro" id="IPR000300">
    <property type="entry name" value="IPPc"/>
</dbReference>
<sequence>MFNGTSFGFVNSHLTSGSEKKIRRNQNYVSILRFLNLGDKKLNPFDITHRFTHLFWFGDLNYRIELPSTEAESIVTKIKQQQYQELLCRDQLTIEKGEEKVFLHYGKTWPLAKSYISYKINRDRVSTHLQYVGIAGLTAITLSSVNILKGQCNLTYVLYPL</sequence>
<reference evidence="3" key="2">
    <citation type="submission" date="2014-03" db="EMBL/GenBank/DDBJ databases">
        <authorList>
            <person name="Genoscope - CEA"/>
        </authorList>
    </citation>
    <scope>NUCLEOTIDE SEQUENCE</scope>
</reference>
<dbReference type="EMBL" id="FR939452">
    <property type="protein sequence ID" value="CDQ98687.1"/>
    <property type="molecule type" value="Genomic_DNA"/>
</dbReference>
<dbReference type="GO" id="GO:0046856">
    <property type="term" value="P:phosphatidylinositol dephosphorylation"/>
    <property type="evidence" value="ECO:0007669"/>
    <property type="project" value="InterPro"/>
</dbReference>
<dbReference type="GO" id="GO:0009968">
    <property type="term" value="P:negative regulation of signal transduction"/>
    <property type="evidence" value="ECO:0007669"/>
    <property type="project" value="TreeGrafter"/>
</dbReference>
<dbReference type="GO" id="GO:0045659">
    <property type="term" value="P:negative regulation of neutrophil differentiation"/>
    <property type="evidence" value="ECO:0007669"/>
    <property type="project" value="TreeGrafter"/>
</dbReference>
<dbReference type="SUPFAM" id="SSF56219">
    <property type="entry name" value="DNase I-like"/>
    <property type="match status" value="1"/>
</dbReference>
<evidence type="ECO:0000313" key="4">
    <source>
        <dbReference type="Proteomes" id="UP000193380"/>
    </source>
</evidence>
<dbReference type="GO" id="GO:0045579">
    <property type="term" value="P:positive regulation of B cell differentiation"/>
    <property type="evidence" value="ECO:0007669"/>
    <property type="project" value="TreeGrafter"/>
</dbReference>
<feature type="domain" description="Inositol polyphosphate-related phosphatase" evidence="2">
    <location>
        <begin position="2"/>
        <end position="105"/>
    </location>
</feature>
<evidence type="ECO:0000256" key="1">
    <source>
        <dbReference type="ARBA" id="ARBA00022999"/>
    </source>
</evidence>